<organism evidence="2">
    <name type="scientific">hydrothermal vent metagenome</name>
    <dbReference type="NCBI Taxonomy" id="652676"/>
    <lineage>
        <taxon>unclassified sequences</taxon>
        <taxon>metagenomes</taxon>
        <taxon>ecological metagenomes</taxon>
    </lineage>
</organism>
<gene>
    <name evidence="2" type="ORF">MNBD_ALPHA06-1005</name>
</gene>
<dbReference type="SUPFAM" id="SSF53474">
    <property type="entry name" value="alpha/beta-Hydrolases"/>
    <property type="match status" value="1"/>
</dbReference>
<evidence type="ECO:0000313" key="2">
    <source>
        <dbReference type="EMBL" id="VAV93636.1"/>
    </source>
</evidence>
<dbReference type="Gene3D" id="3.40.50.1820">
    <property type="entry name" value="alpha/beta hydrolase"/>
    <property type="match status" value="1"/>
</dbReference>
<protein>
    <recommendedName>
        <fullName evidence="1">AB hydrolase-1 domain-containing protein</fullName>
    </recommendedName>
</protein>
<dbReference type="PANTHER" id="PTHR46438">
    <property type="entry name" value="ALPHA/BETA-HYDROLASES SUPERFAMILY PROTEIN"/>
    <property type="match status" value="1"/>
</dbReference>
<dbReference type="InterPro" id="IPR029058">
    <property type="entry name" value="AB_hydrolase_fold"/>
</dbReference>
<dbReference type="Pfam" id="PF00561">
    <property type="entry name" value="Abhydrolase_1"/>
    <property type="match status" value="1"/>
</dbReference>
<accession>A0A3B0RYL6</accession>
<dbReference type="EMBL" id="UOEE01000169">
    <property type="protein sequence ID" value="VAV93636.1"/>
    <property type="molecule type" value="Genomic_DNA"/>
</dbReference>
<dbReference type="InterPro" id="IPR000073">
    <property type="entry name" value="AB_hydrolase_1"/>
</dbReference>
<proteinExistence type="predicted"/>
<feature type="domain" description="AB hydrolase-1" evidence="1">
    <location>
        <begin position="22"/>
        <end position="104"/>
    </location>
</feature>
<name>A0A3B0RYL6_9ZZZZ</name>
<sequence length="132" mass="14910">MPRSLVEKGLQDATSVDGFVTADKVDRYWQLGRRPGNRKAMRLRFTSKDRSNLYRPQLASLNIPTLILWGREDKFVDLAEGEWFARTIPGAKMSIYENVGHLPMAEVPDLSAADTRSFLESLPEISVTTPQT</sequence>
<reference evidence="2" key="1">
    <citation type="submission" date="2018-06" db="EMBL/GenBank/DDBJ databases">
        <authorList>
            <person name="Zhirakovskaya E."/>
        </authorList>
    </citation>
    <scope>NUCLEOTIDE SEQUENCE</scope>
</reference>
<dbReference type="PANTHER" id="PTHR46438:SF11">
    <property type="entry name" value="LIPASE-RELATED"/>
    <property type="match status" value="1"/>
</dbReference>
<dbReference type="AlphaFoldDB" id="A0A3B0RYL6"/>
<evidence type="ECO:0000259" key="1">
    <source>
        <dbReference type="Pfam" id="PF00561"/>
    </source>
</evidence>